<evidence type="ECO:0000256" key="1">
    <source>
        <dbReference type="ARBA" id="ARBA00022980"/>
    </source>
</evidence>
<dbReference type="AlphaFoldDB" id="A0A381X5N6"/>
<proteinExistence type="inferred from homology"/>
<dbReference type="GO" id="GO:0006412">
    <property type="term" value="P:translation"/>
    <property type="evidence" value="ECO:0007669"/>
    <property type="project" value="InterPro"/>
</dbReference>
<dbReference type="InterPro" id="IPR023803">
    <property type="entry name" value="Ribosomal_bS16_dom_sf"/>
</dbReference>
<name>A0A381X5N6_9ZZZZ</name>
<dbReference type="Gene3D" id="3.30.1320.10">
    <property type="match status" value="1"/>
</dbReference>
<reference evidence="3" key="1">
    <citation type="submission" date="2018-05" db="EMBL/GenBank/DDBJ databases">
        <authorList>
            <person name="Lanie J.A."/>
            <person name="Ng W.-L."/>
            <person name="Kazmierczak K.M."/>
            <person name="Andrzejewski T.M."/>
            <person name="Davidsen T.M."/>
            <person name="Wayne K.J."/>
            <person name="Tettelin H."/>
            <person name="Glass J.I."/>
            <person name="Rusch D."/>
            <person name="Podicherti R."/>
            <person name="Tsui H.-C.T."/>
            <person name="Winkler M.E."/>
        </authorList>
    </citation>
    <scope>NUCLEOTIDE SEQUENCE</scope>
</reference>
<evidence type="ECO:0000256" key="2">
    <source>
        <dbReference type="ARBA" id="ARBA00023274"/>
    </source>
</evidence>
<dbReference type="GO" id="GO:0015935">
    <property type="term" value="C:small ribosomal subunit"/>
    <property type="evidence" value="ECO:0007669"/>
    <property type="project" value="TreeGrafter"/>
</dbReference>
<evidence type="ECO:0000313" key="3">
    <source>
        <dbReference type="EMBL" id="SVA59872.1"/>
    </source>
</evidence>
<dbReference type="SUPFAM" id="SSF54565">
    <property type="entry name" value="Ribosomal protein S16"/>
    <property type="match status" value="1"/>
</dbReference>
<accession>A0A381X5N6</accession>
<dbReference type="NCBIfam" id="TIGR00002">
    <property type="entry name" value="S16"/>
    <property type="match status" value="1"/>
</dbReference>
<evidence type="ECO:0008006" key="4">
    <source>
        <dbReference type="Google" id="ProtNLM"/>
    </source>
</evidence>
<dbReference type="EMBL" id="UINC01013953">
    <property type="protein sequence ID" value="SVA59872.1"/>
    <property type="molecule type" value="Genomic_DNA"/>
</dbReference>
<dbReference type="InterPro" id="IPR000307">
    <property type="entry name" value="Ribosomal_bS16"/>
</dbReference>
<protein>
    <recommendedName>
        <fullName evidence="4">30S ribosomal protein S16</fullName>
    </recommendedName>
</protein>
<dbReference type="GO" id="GO:0005737">
    <property type="term" value="C:cytoplasm"/>
    <property type="evidence" value="ECO:0007669"/>
    <property type="project" value="UniProtKB-ARBA"/>
</dbReference>
<keyword evidence="2" id="KW-0687">Ribonucleoprotein</keyword>
<dbReference type="Pfam" id="PF00886">
    <property type="entry name" value="Ribosomal_S16"/>
    <property type="match status" value="1"/>
</dbReference>
<gene>
    <name evidence="3" type="ORF">METZ01_LOCUS112726</name>
</gene>
<dbReference type="PANTHER" id="PTHR12919">
    <property type="entry name" value="30S RIBOSOMAL PROTEIN S16"/>
    <property type="match status" value="1"/>
</dbReference>
<dbReference type="HAMAP" id="MF_00385">
    <property type="entry name" value="Ribosomal_bS16"/>
    <property type="match status" value="1"/>
</dbReference>
<keyword evidence="1" id="KW-0689">Ribosomal protein</keyword>
<organism evidence="3">
    <name type="scientific">marine metagenome</name>
    <dbReference type="NCBI Taxonomy" id="408172"/>
    <lineage>
        <taxon>unclassified sequences</taxon>
        <taxon>metagenomes</taxon>
        <taxon>ecological metagenomes</taxon>
    </lineage>
</organism>
<sequence length="89" mass="10218">MLRIRLRRTGSKNQPSYRIVVADSRKPRDGRFVEYLGHYNPRFDPPEMVMDIEKAQKWISQGAQPSDAVKRIIEKVSIDGGDSEDGEEV</sequence>
<dbReference type="GO" id="GO:0003735">
    <property type="term" value="F:structural constituent of ribosome"/>
    <property type="evidence" value="ECO:0007669"/>
    <property type="project" value="InterPro"/>
</dbReference>
<dbReference type="PANTHER" id="PTHR12919:SF20">
    <property type="entry name" value="SMALL RIBOSOMAL SUBUNIT PROTEIN BS16M"/>
    <property type="match status" value="1"/>
</dbReference>